<dbReference type="EMBL" id="FNGL01000002">
    <property type="protein sequence ID" value="SDK88905.1"/>
    <property type="molecule type" value="Genomic_DNA"/>
</dbReference>
<dbReference type="CDD" id="cd03440">
    <property type="entry name" value="hot_dog"/>
    <property type="match status" value="1"/>
</dbReference>
<dbReference type="EMBL" id="JABFIF010000002">
    <property type="protein sequence ID" value="NOH15186.1"/>
    <property type="molecule type" value="Genomic_DNA"/>
</dbReference>
<evidence type="ECO:0000313" key="6">
    <source>
        <dbReference type="Proteomes" id="UP000198811"/>
    </source>
</evidence>
<name>A0A240AZX5_CLOCO</name>
<evidence type="ECO:0000259" key="2">
    <source>
        <dbReference type="PROSITE" id="PS51371"/>
    </source>
</evidence>
<dbReference type="InterPro" id="IPR006669">
    <property type="entry name" value="MgtE_transporter"/>
</dbReference>
<reference evidence="5 7" key="2">
    <citation type="submission" date="2018-06" db="EMBL/GenBank/DDBJ databases">
        <authorList>
            <consortium name="Pathogen Informatics"/>
            <person name="Doyle S."/>
        </authorList>
    </citation>
    <scope>NUCLEOTIDE SEQUENCE [LARGE SCALE GENOMIC DNA]</scope>
    <source>
        <strain evidence="5 7">NCTC13028</strain>
    </source>
</reference>
<evidence type="ECO:0000313" key="4">
    <source>
        <dbReference type="EMBL" id="SDK88905.1"/>
    </source>
</evidence>
<evidence type="ECO:0000313" key="7">
    <source>
        <dbReference type="Proteomes" id="UP000250223"/>
    </source>
</evidence>
<dbReference type="PROSITE" id="PS51371">
    <property type="entry name" value="CBS"/>
    <property type="match status" value="1"/>
</dbReference>
<dbReference type="EMBL" id="UAWC01000004">
    <property type="protein sequence ID" value="SQB33989.1"/>
    <property type="molecule type" value="Genomic_DNA"/>
</dbReference>
<dbReference type="SUPFAM" id="SSF54631">
    <property type="entry name" value="CBS-domain pair"/>
    <property type="match status" value="1"/>
</dbReference>
<dbReference type="SUPFAM" id="SSF75138">
    <property type="entry name" value="HprK N-terminal domain-like"/>
    <property type="match status" value="1"/>
</dbReference>
<keyword evidence="1" id="KW-0129">CBS domain</keyword>
<reference evidence="4 6" key="1">
    <citation type="submission" date="2016-10" db="EMBL/GenBank/DDBJ databases">
        <authorList>
            <person name="Varghese N."/>
            <person name="Submissions S."/>
        </authorList>
    </citation>
    <scope>NUCLEOTIDE SEQUENCE [LARGE SCALE GENOMIC DNA]</scope>
    <source>
        <strain evidence="4 6">NLAE-zl-C224</strain>
    </source>
</reference>
<dbReference type="RefSeq" id="WP_089863319.1">
    <property type="nucleotide sequence ID" value="NZ_FNGL01000002.1"/>
</dbReference>
<proteinExistence type="predicted"/>
<dbReference type="Proteomes" id="UP000198811">
    <property type="component" value="Unassembled WGS sequence"/>
</dbReference>
<evidence type="ECO:0000256" key="1">
    <source>
        <dbReference type="PROSITE-ProRule" id="PRU00703"/>
    </source>
</evidence>
<dbReference type="InterPro" id="IPR029069">
    <property type="entry name" value="HotDog_dom_sf"/>
</dbReference>
<dbReference type="SUPFAM" id="SSF54637">
    <property type="entry name" value="Thioesterase/thiol ester dehydrase-isomerase"/>
    <property type="match status" value="1"/>
</dbReference>
<dbReference type="Proteomes" id="UP000528432">
    <property type="component" value="Unassembled WGS sequence"/>
</dbReference>
<dbReference type="GO" id="GO:0016020">
    <property type="term" value="C:membrane"/>
    <property type="evidence" value="ECO:0007669"/>
    <property type="project" value="InterPro"/>
</dbReference>
<dbReference type="AlphaFoldDB" id="A0A240AZX5"/>
<dbReference type="InterPro" id="IPR010766">
    <property type="entry name" value="DRTGG"/>
</dbReference>
<dbReference type="Gene3D" id="3.40.1390.20">
    <property type="entry name" value="HprK N-terminal domain-like"/>
    <property type="match status" value="1"/>
</dbReference>
<dbReference type="Pfam" id="PF07085">
    <property type="entry name" value="DRTGG"/>
    <property type="match status" value="1"/>
</dbReference>
<dbReference type="Pfam" id="PF00571">
    <property type="entry name" value="CBS"/>
    <property type="match status" value="2"/>
</dbReference>
<dbReference type="InterPro" id="IPR046342">
    <property type="entry name" value="CBS_dom_sf"/>
</dbReference>
<gene>
    <name evidence="3" type="ORF">HMJ28_02055</name>
    <name evidence="5" type="ORF">NCTC13028_00868</name>
    <name evidence="4" type="ORF">SAMN05216497_10216</name>
</gene>
<dbReference type="OrthoDB" id="1790451at2"/>
<evidence type="ECO:0000313" key="5">
    <source>
        <dbReference type="EMBL" id="SQB33989.1"/>
    </source>
</evidence>
<sequence length="448" mass="50718">MTKHGKVIRYVSQLPIGTKISVRTIANLLDISEGTAYKGIKECSKMGIVTTIPRIGTIRIRKPDYNGEENITYGEIVNIVDGNIAAGKKSIHKTINKMIIGAMTLERIKEYITPNSLIIVGNRERVQELALLNGCGIIITGGFECSNYIKELADTRGMPVICSLYDTFTVAKMINRAIFHNKVKKKILLVKDIMNKEFFYFRNDIQIGECADMIRENSNKFKGVSVIPVVNENMRFLGLVKLQNILEENPLESIETIMKKNVTTLEGKTSVAYANYIIETEANDFYPVIRGKELIGTVKRQDIIQALKYISKENKDYRNLDSEILKNFKSDMKQKSMHFYGTITPEMLDPLGIASWNSLNMLISSMATFYLKQMDVTNLFVDNISTYFMKPVQIDTEIEANATIMSSSTAFCEFLGKAFYKVEVNLFDDKKDLIAKSLITIKAIENKL</sequence>
<evidence type="ECO:0000313" key="3">
    <source>
        <dbReference type="EMBL" id="NOH15186.1"/>
    </source>
</evidence>
<evidence type="ECO:0000313" key="8">
    <source>
        <dbReference type="Proteomes" id="UP000528432"/>
    </source>
</evidence>
<reference evidence="3 8" key="3">
    <citation type="submission" date="2020-05" db="EMBL/GenBank/DDBJ databases">
        <title>Draft genome sequence of Clostridium cochlearium strain AGROS13 isolated from a sheep dairy farm in New Zealand.</title>
        <authorList>
            <person name="Gupta T.B."/>
            <person name="Jauregui R."/>
            <person name="Risson A.N."/>
            <person name="Brightwell G."/>
            <person name="Maclean P."/>
        </authorList>
    </citation>
    <scope>NUCLEOTIDE SEQUENCE [LARGE SCALE GENOMIC DNA]</scope>
    <source>
        <strain evidence="3 8">AGROS13</strain>
    </source>
</reference>
<dbReference type="STRING" id="1494.SAMN05216497_10216"/>
<dbReference type="PANTHER" id="PTHR43773:SF1">
    <property type="entry name" value="MAGNESIUM TRANSPORTER MGTE"/>
    <property type="match status" value="1"/>
</dbReference>
<dbReference type="GO" id="GO:0015095">
    <property type="term" value="F:magnesium ion transmembrane transporter activity"/>
    <property type="evidence" value="ECO:0007669"/>
    <property type="project" value="InterPro"/>
</dbReference>
<dbReference type="PANTHER" id="PTHR43773">
    <property type="entry name" value="MAGNESIUM TRANSPORTER MGTE"/>
    <property type="match status" value="1"/>
</dbReference>
<organism evidence="5 7">
    <name type="scientific">Clostridium cochlearium</name>
    <dbReference type="NCBI Taxonomy" id="1494"/>
    <lineage>
        <taxon>Bacteria</taxon>
        <taxon>Bacillati</taxon>
        <taxon>Bacillota</taxon>
        <taxon>Clostridia</taxon>
        <taxon>Eubacteriales</taxon>
        <taxon>Clostridiaceae</taxon>
        <taxon>Clostridium</taxon>
    </lineage>
</organism>
<keyword evidence="6" id="KW-1185">Reference proteome</keyword>
<dbReference type="InterPro" id="IPR000644">
    <property type="entry name" value="CBS_dom"/>
</dbReference>
<protein>
    <submittedName>
        <fullName evidence="5">CBS domain-containing cytosolic protein</fullName>
    </submittedName>
    <submittedName>
        <fullName evidence="3">CBS domain-containing protein</fullName>
    </submittedName>
    <submittedName>
        <fullName evidence="4">Transcriptional regulator, GntR family</fullName>
    </submittedName>
</protein>
<accession>A0A240AZX5</accession>
<dbReference type="Proteomes" id="UP000250223">
    <property type="component" value="Unassembled WGS sequence"/>
</dbReference>
<dbReference type="InterPro" id="IPR028979">
    <property type="entry name" value="Ser_kin/Pase_Hpr-like_N_sf"/>
</dbReference>
<dbReference type="GeneID" id="70578070"/>
<dbReference type="SMART" id="SM00116">
    <property type="entry name" value="CBS"/>
    <property type="match status" value="2"/>
</dbReference>
<feature type="domain" description="CBS" evidence="2">
    <location>
        <begin position="194"/>
        <end position="256"/>
    </location>
</feature>
<dbReference type="Gene3D" id="3.10.580.10">
    <property type="entry name" value="CBS-domain"/>
    <property type="match status" value="1"/>
</dbReference>